<dbReference type="Gene3D" id="3.40.50.300">
    <property type="entry name" value="P-loop containing nucleotide triphosphate hydrolases"/>
    <property type="match status" value="1"/>
</dbReference>
<keyword evidence="4" id="KW-0067">ATP-binding</keyword>
<keyword evidence="2" id="KW-0813">Transport</keyword>
<comment type="similarity">
    <text evidence="1">Belongs to the ABC transporter superfamily.</text>
</comment>
<keyword evidence="3" id="KW-0547">Nucleotide-binding</keyword>
<dbReference type="InterPro" id="IPR050319">
    <property type="entry name" value="ABC_transp_ATP-bind"/>
</dbReference>
<dbReference type="PANTHER" id="PTHR43776:SF7">
    <property type="entry name" value="D,D-DIPEPTIDE TRANSPORT ATP-BINDING PROTEIN DDPF-RELATED"/>
    <property type="match status" value="1"/>
</dbReference>
<protein>
    <submittedName>
        <fullName evidence="6">ABC transporter</fullName>
    </submittedName>
</protein>
<dbReference type="SMART" id="SM00382">
    <property type="entry name" value="AAA"/>
    <property type="match status" value="1"/>
</dbReference>
<feature type="domain" description="ABC transporter" evidence="5">
    <location>
        <begin position="4"/>
        <end position="216"/>
    </location>
</feature>
<dbReference type="GO" id="GO:0055085">
    <property type="term" value="P:transmembrane transport"/>
    <property type="evidence" value="ECO:0007669"/>
    <property type="project" value="UniProtKB-ARBA"/>
</dbReference>
<dbReference type="InterPro" id="IPR003439">
    <property type="entry name" value="ABC_transporter-like_ATP-bd"/>
</dbReference>
<keyword evidence="7" id="KW-1185">Reference proteome</keyword>
<dbReference type="InterPro" id="IPR003593">
    <property type="entry name" value="AAA+_ATPase"/>
</dbReference>
<dbReference type="GeneID" id="74304786"/>
<dbReference type="SUPFAM" id="SSF52540">
    <property type="entry name" value="P-loop containing nucleoside triphosphate hydrolases"/>
    <property type="match status" value="1"/>
</dbReference>
<sequence length="218" mass="22707">MSRLEASGLAAGYGAHVLFAGLDVTAATGAVTGITGPSGCGKTTLLRVLAGLHPPASGRIRYDGAPTPPRGSVAMLAQHPRLVCNPRWTLRRIIGEPAAIRGETALVHDVLDTVGLPASLLDRYPGQVSDGQLQRAAIARLLLQRPSYVLCDEPTAMLDPIATRDVVEVLRGLASRAAVVLVSHDAALVDALSDDVVRLPRSAPPTPCVRPSATRVGV</sequence>
<proteinExistence type="inferred from homology"/>
<reference evidence="6 7" key="1">
    <citation type="submission" date="2012-10" db="EMBL/GenBank/DDBJ databases">
        <title>The draft sequence of the Mycobacterium pheli genome.</title>
        <authorList>
            <person name="Pettersson B.M.F."/>
            <person name="Das S."/>
            <person name="Dasgupta S."/>
            <person name="Bhattacharya A."/>
            <person name="Kirsebom L.A."/>
        </authorList>
    </citation>
    <scope>NUCLEOTIDE SEQUENCE [LARGE SCALE GENOMIC DNA]</scope>
    <source>
        <strain evidence="6 7">CCUG 21000</strain>
    </source>
</reference>
<evidence type="ECO:0000313" key="7">
    <source>
        <dbReference type="Proteomes" id="UP000325690"/>
    </source>
</evidence>
<evidence type="ECO:0000259" key="5">
    <source>
        <dbReference type="PROSITE" id="PS50893"/>
    </source>
</evidence>
<dbReference type="EMBL" id="ANBP01000001">
    <property type="protein sequence ID" value="KAB7759802.1"/>
    <property type="molecule type" value="Genomic_DNA"/>
</dbReference>
<gene>
    <name evidence="6" type="ORF">MPHL21000_01905</name>
</gene>
<organism evidence="6 7">
    <name type="scientific">Mycolicibacterium phlei DSM 43239 = CCUG 21000</name>
    <dbReference type="NCBI Taxonomy" id="1226750"/>
    <lineage>
        <taxon>Bacteria</taxon>
        <taxon>Bacillati</taxon>
        <taxon>Actinomycetota</taxon>
        <taxon>Actinomycetes</taxon>
        <taxon>Mycobacteriales</taxon>
        <taxon>Mycobacteriaceae</taxon>
        <taxon>Mycolicibacterium</taxon>
    </lineage>
</organism>
<dbReference type="AlphaFoldDB" id="A0A5N5VCW8"/>
<dbReference type="PROSITE" id="PS50893">
    <property type="entry name" value="ABC_TRANSPORTER_2"/>
    <property type="match status" value="1"/>
</dbReference>
<accession>A0A5N5VCW8</accession>
<dbReference type="Pfam" id="PF00005">
    <property type="entry name" value="ABC_tran"/>
    <property type="match status" value="1"/>
</dbReference>
<evidence type="ECO:0000256" key="1">
    <source>
        <dbReference type="ARBA" id="ARBA00005417"/>
    </source>
</evidence>
<dbReference type="PANTHER" id="PTHR43776">
    <property type="entry name" value="TRANSPORT ATP-BINDING PROTEIN"/>
    <property type="match status" value="1"/>
</dbReference>
<dbReference type="GO" id="GO:0005524">
    <property type="term" value="F:ATP binding"/>
    <property type="evidence" value="ECO:0007669"/>
    <property type="project" value="UniProtKB-KW"/>
</dbReference>
<dbReference type="GO" id="GO:0016887">
    <property type="term" value="F:ATP hydrolysis activity"/>
    <property type="evidence" value="ECO:0007669"/>
    <property type="project" value="InterPro"/>
</dbReference>
<evidence type="ECO:0000256" key="2">
    <source>
        <dbReference type="ARBA" id="ARBA00022448"/>
    </source>
</evidence>
<dbReference type="Proteomes" id="UP000325690">
    <property type="component" value="Unassembled WGS sequence"/>
</dbReference>
<name>A0A5N5VCW8_MYCPH</name>
<evidence type="ECO:0000313" key="6">
    <source>
        <dbReference type="EMBL" id="KAB7759802.1"/>
    </source>
</evidence>
<dbReference type="RefSeq" id="WP_061480832.1">
    <property type="nucleotide sequence ID" value="NZ_ANBO01000001.1"/>
</dbReference>
<comment type="caution">
    <text evidence="6">The sequence shown here is derived from an EMBL/GenBank/DDBJ whole genome shotgun (WGS) entry which is preliminary data.</text>
</comment>
<evidence type="ECO:0000256" key="3">
    <source>
        <dbReference type="ARBA" id="ARBA00022741"/>
    </source>
</evidence>
<evidence type="ECO:0000256" key="4">
    <source>
        <dbReference type="ARBA" id="ARBA00022840"/>
    </source>
</evidence>
<dbReference type="InterPro" id="IPR027417">
    <property type="entry name" value="P-loop_NTPase"/>
</dbReference>